<dbReference type="InterPro" id="IPR001170">
    <property type="entry name" value="ANPR/GUC"/>
</dbReference>
<gene>
    <name evidence="20" type="ORF">ONB1V03_LOCUS5129</name>
</gene>
<evidence type="ECO:0000256" key="11">
    <source>
        <dbReference type="ARBA" id="ARBA00023170"/>
    </source>
</evidence>
<feature type="chain" id="PRO_5035592458" description="Guanylate cyclase" evidence="17">
    <location>
        <begin position="16"/>
        <end position="1066"/>
    </location>
</feature>
<dbReference type="InterPro" id="IPR029787">
    <property type="entry name" value="Nucleotide_cyclase"/>
</dbReference>
<comment type="subcellular location">
    <subcellularLocation>
        <location evidence="2">Cell membrane</location>
        <topology evidence="2">Single-pass type I membrane protein</topology>
    </subcellularLocation>
</comment>
<keyword evidence="9" id="KW-0342">GTP-binding</keyword>
<keyword evidence="14 16" id="KW-0141">cGMP biosynthesis</keyword>
<dbReference type="Proteomes" id="UP000728032">
    <property type="component" value="Unassembled WGS sequence"/>
</dbReference>
<dbReference type="GO" id="GO:0035556">
    <property type="term" value="P:intracellular signal transduction"/>
    <property type="evidence" value="ECO:0007669"/>
    <property type="project" value="InterPro"/>
</dbReference>
<dbReference type="PROSITE" id="PS00452">
    <property type="entry name" value="GUANYLATE_CYCLASE_1"/>
    <property type="match status" value="1"/>
</dbReference>
<evidence type="ECO:0000256" key="4">
    <source>
        <dbReference type="ARBA" id="ARBA00022475"/>
    </source>
</evidence>
<evidence type="ECO:0000256" key="1">
    <source>
        <dbReference type="ARBA" id="ARBA00001436"/>
    </source>
</evidence>
<dbReference type="CDD" id="cd07302">
    <property type="entry name" value="CHD"/>
    <property type="match status" value="1"/>
</dbReference>
<dbReference type="GO" id="GO:0001653">
    <property type="term" value="F:peptide receptor activity"/>
    <property type="evidence" value="ECO:0007669"/>
    <property type="project" value="TreeGrafter"/>
</dbReference>
<dbReference type="GO" id="GO:0004016">
    <property type="term" value="F:adenylate cyclase activity"/>
    <property type="evidence" value="ECO:0007669"/>
    <property type="project" value="TreeGrafter"/>
</dbReference>
<evidence type="ECO:0000259" key="19">
    <source>
        <dbReference type="PROSITE" id="PS50125"/>
    </source>
</evidence>
<dbReference type="Pfam" id="PF07714">
    <property type="entry name" value="PK_Tyr_Ser-Thr"/>
    <property type="match status" value="1"/>
</dbReference>
<evidence type="ECO:0000256" key="13">
    <source>
        <dbReference type="ARBA" id="ARBA00023239"/>
    </source>
</evidence>
<sequence>MFGQLLLSISVFTAGFLLNDKKYAVTSTEAPNVTPSVIANGVPNVTLFPPRRSTDMIVSDLNDVTIFLLMAQQAELPVYFEVVKPALQLAIERVRIMYPNLRFHLVARKDESACIHNVAGALAAEEFYLRKVDVIVGPACSMALDPVARMASYWNVPIFTGGGIGVEFSKKQTYTSLTRMAFSLDRVSHFLVKIIREYDWHHISLIVDETEMTNTLIKVSLQSVFKEVEFGHEINLDIQTFTRKDNATVNYQKILKQASRAARDKRNKQAREMYESLMMVAVRVPTSPEYATFTHKVTQMSLDEFAGKTVLEQNNQNQVTSTKLSNIQVNPIVAAFYDCVLMYAWAYNKTLAVGGDPRDGRTLARRLWDTSFKDGLTGDISINENGDREADYTLNDLDPETGIMRPVASYFGARRLFEKLQGVEVHWPNGKKTQPPDVPYCGFTGDAPHCIIKDIIFPEHVVKSRQSGGKSVMSLTFSETDGYAASGKASTAKIGSVVNSLVSAAGVIDSVLVASYKGNRVAVKPLNIKRLNLSRELLQELKSSQCLPQPTIPSHTKQMRELTHENLVRFVGLCPDEQNLAVVTELCIRGSLRDLLENEKINIDWNFRYSMMTDIVEGMIFLHNSLLDYHGRLKSTNCVVDGRFMVKITDYGLRALHHQVSQEQDINPRALFWTAPEHLRARDPINTGSKKGDVYAFAVMLQEIITRCGPFESLERLGRKRIVYEPNEVLDRIRMGTVPPFRPEVAPDECSKELLNLMHECWSEQPMTRPDFPQIKLKLRKITQGISSRNFLDNLLQRMEQYSQNLERIVAEKTESVIEEKRKTEELLYQLLPRFVAEELRKGIHIQPESFEAVTIFFSDIVGFTSLSAVSTPMQVVDLLNDLYTCFDAIIEIYDTYKVETIGDAYMVASGLPIRNGDEHVREIARLALDLRKATNAFKIRHLPKRKLQLRIGFHSGPCVAGVVGLKMPKYCLFGDTVNTASRMETNGEPLKIHISEQSMKLLQAFGTFVVVPRGEIEIKGKGTMTTYWLESENQKLVHSNNSNSYSSSYKQQIDSITEGIPTIQT</sequence>
<evidence type="ECO:0000256" key="6">
    <source>
        <dbReference type="ARBA" id="ARBA00022729"/>
    </source>
</evidence>
<dbReference type="SUPFAM" id="SSF55073">
    <property type="entry name" value="Nucleotide cyclase"/>
    <property type="match status" value="1"/>
</dbReference>
<keyword evidence="8" id="KW-1133">Transmembrane helix</keyword>
<keyword evidence="6 17" id="KW-0732">Signal</keyword>
<keyword evidence="5" id="KW-0812">Transmembrane</keyword>
<dbReference type="GO" id="GO:0007168">
    <property type="term" value="P:receptor guanylyl cyclase signaling pathway"/>
    <property type="evidence" value="ECO:0007669"/>
    <property type="project" value="TreeGrafter"/>
</dbReference>
<dbReference type="InterPro" id="IPR028082">
    <property type="entry name" value="Peripla_BP_I"/>
</dbReference>
<feature type="domain" description="Protein kinase" evidence="18">
    <location>
        <begin position="483"/>
        <end position="792"/>
    </location>
</feature>
<evidence type="ECO:0000256" key="16">
    <source>
        <dbReference type="RuleBase" id="RU003431"/>
    </source>
</evidence>
<dbReference type="PRINTS" id="PR00255">
    <property type="entry name" value="NATPEPTIDER"/>
</dbReference>
<dbReference type="AlphaFoldDB" id="A0A7R9LPA2"/>
<dbReference type="PANTHER" id="PTHR11920">
    <property type="entry name" value="GUANYLYL CYCLASE"/>
    <property type="match status" value="1"/>
</dbReference>
<reference evidence="20" key="1">
    <citation type="submission" date="2020-11" db="EMBL/GenBank/DDBJ databases">
        <authorList>
            <person name="Tran Van P."/>
        </authorList>
    </citation>
    <scope>NUCLEOTIDE SEQUENCE</scope>
</reference>
<dbReference type="GO" id="GO:0004383">
    <property type="term" value="F:guanylate cyclase activity"/>
    <property type="evidence" value="ECO:0007669"/>
    <property type="project" value="UniProtKB-EC"/>
</dbReference>
<dbReference type="SUPFAM" id="SSF53822">
    <property type="entry name" value="Periplasmic binding protein-like I"/>
    <property type="match status" value="1"/>
</dbReference>
<proteinExistence type="inferred from homology"/>
<dbReference type="EC" id="4.6.1.2" evidence="3 16"/>
<dbReference type="Gene3D" id="3.40.50.2300">
    <property type="match status" value="3"/>
</dbReference>
<dbReference type="InterPro" id="IPR018297">
    <property type="entry name" value="A/G_cyclase_CS"/>
</dbReference>
<dbReference type="InterPro" id="IPR001054">
    <property type="entry name" value="A/G_cyclase"/>
</dbReference>
<comment type="similarity">
    <text evidence="15">Belongs to the adenylyl cyclase class-4/guanylyl cyclase family.</text>
</comment>
<dbReference type="OrthoDB" id="1890790at2759"/>
<evidence type="ECO:0000256" key="10">
    <source>
        <dbReference type="ARBA" id="ARBA00023136"/>
    </source>
</evidence>
<evidence type="ECO:0000313" key="21">
    <source>
        <dbReference type="Proteomes" id="UP000728032"/>
    </source>
</evidence>
<dbReference type="Pfam" id="PF01094">
    <property type="entry name" value="ANF_receptor"/>
    <property type="match status" value="2"/>
</dbReference>
<keyword evidence="21" id="KW-1185">Reference proteome</keyword>
<evidence type="ECO:0000256" key="15">
    <source>
        <dbReference type="RuleBase" id="RU000405"/>
    </source>
</evidence>
<dbReference type="EMBL" id="CAJPVJ010001971">
    <property type="protein sequence ID" value="CAG2165590.1"/>
    <property type="molecule type" value="Genomic_DNA"/>
</dbReference>
<name>A0A7R9LPA2_9ACAR</name>
<evidence type="ECO:0000256" key="7">
    <source>
        <dbReference type="ARBA" id="ARBA00022741"/>
    </source>
</evidence>
<dbReference type="Gene3D" id="1.10.510.10">
    <property type="entry name" value="Transferase(Phosphotransferase) domain 1"/>
    <property type="match status" value="1"/>
</dbReference>
<dbReference type="FunFam" id="3.30.70.1230:FF:000004">
    <property type="entry name" value="Guanylate cyclase"/>
    <property type="match status" value="1"/>
</dbReference>
<dbReference type="InterPro" id="IPR001828">
    <property type="entry name" value="ANF_lig-bd_rcpt"/>
</dbReference>
<dbReference type="Pfam" id="PF00211">
    <property type="entry name" value="Guanylate_cyc"/>
    <property type="match status" value="1"/>
</dbReference>
<evidence type="ECO:0000256" key="12">
    <source>
        <dbReference type="ARBA" id="ARBA00023180"/>
    </source>
</evidence>
<dbReference type="InterPro" id="IPR050401">
    <property type="entry name" value="Cyclic_nucleotide_synthase"/>
</dbReference>
<feature type="signal peptide" evidence="17">
    <location>
        <begin position="1"/>
        <end position="15"/>
    </location>
</feature>
<dbReference type="PROSITE" id="PS50125">
    <property type="entry name" value="GUANYLATE_CYCLASE_2"/>
    <property type="match status" value="1"/>
</dbReference>
<evidence type="ECO:0000259" key="18">
    <source>
        <dbReference type="PROSITE" id="PS50011"/>
    </source>
</evidence>
<keyword evidence="11" id="KW-0675">Receptor</keyword>
<evidence type="ECO:0000256" key="9">
    <source>
        <dbReference type="ARBA" id="ARBA00023134"/>
    </source>
</evidence>
<dbReference type="SUPFAM" id="SSF56112">
    <property type="entry name" value="Protein kinase-like (PK-like)"/>
    <property type="match status" value="1"/>
</dbReference>
<comment type="catalytic activity">
    <reaction evidence="1 16">
        <text>GTP = 3',5'-cyclic GMP + diphosphate</text>
        <dbReference type="Rhea" id="RHEA:13665"/>
        <dbReference type="ChEBI" id="CHEBI:33019"/>
        <dbReference type="ChEBI" id="CHEBI:37565"/>
        <dbReference type="ChEBI" id="CHEBI:57746"/>
        <dbReference type="EC" id="4.6.1.2"/>
    </reaction>
</comment>
<dbReference type="InterPro" id="IPR000719">
    <property type="entry name" value="Prot_kinase_dom"/>
</dbReference>
<keyword evidence="4" id="KW-1003">Cell membrane</keyword>
<evidence type="ECO:0000256" key="14">
    <source>
        <dbReference type="ARBA" id="ARBA00023293"/>
    </source>
</evidence>
<keyword evidence="13 15" id="KW-0456">Lyase</keyword>
<dbReference type="PROSITE" id="PS50011">
    <property type="entry name" value="PROTEIN_KINASE_DOM"/>
    <property type="match status" value="1"/>
</dbReference>
<dbReference type="CDD" id="cd06352">
    <property type="entry name" value="PBP1_NPR_GC-like"/>
    <property type="match status" value="1"/>
</dbReference>
<dbReference type="InterPro" id="IPR001245">
    <property type="entry name" value="Ser-Thr/Tyr_kinase_cat_dom"/>
</dbReference>
<dbReference type="PANTHER" id="PTHR11920:SF494">
    <property type="entry name" value="ATRIAL NATRIURETIC PEPTIDE RECEPTOR 2"/>
    <property type="match status" value="1"/>
</dbReference>
<dbReference type="SMART" id="SM00044">
    <property type="entry name" value="CYCc"/>
    <property type="match status" value="1"/>
</dbReference>
<dbReference type="GO" id="GO:0005886">
    <property type="term" value="C:plasma membrane"/>
    <property type="evidence" value="ECO:0007669"/>
    <property type="project" value="UniProtKB-SubCell"/>
</dbReference>
<evidence type="ECO:0000256" key="2">
    <source>
        <dbReference type="ARBA" id="ARBA00004251"/>
    </source>
</evidence>
<keyword evidence="7" id="KW-0547">Nucleotide-binding</keyword>
<protein>
    <recommendedName>
        <fullName evidence="3 16">Guanylate cyclase</fullName>
        <ecNumber evidence="3 16">4.6.1.2</ecNumber>
    </recommendedName>
</protein>
<dbReference type="GO" id="GO:0004672">
    <property type="term" value="F:protein kinase activity"/>
    <property type="evidence" value="ECO:0007669"/>
    <property type="project" value="InterPro"/>
</dbReference>
<evidence type="ECO:0000256" key="8">
    <source>
        <dbReference type="ARBA" id="ARBA00022989"/>
    </source>
</evidence>
<dbReference type="Gene3D" id="3.30.70.1230">
    <property type="entry name" value="Nucleotide cyclase"/>
    <property type="match status" value="1"/>
</dbReference>
<dbReference type="GO" id="GO:0005525">
    <property type="term" value="F:GTP binding"/>
    <property type="evidence" value="ECO:0007669"/>
    <property type="project" value="UniProtKB-KW"/>
</dbReference>
<evidence type="ECO:0000256" key="5">
    <source>
        <dbReference type="ARBA" id="ARBA00022692"/>
    </source>
</evidence>
<dbReference type="EMBL" id="OC916796">
    <property type="protein sequence ID" value="CAD7645283.1"/>
    <property type="molecule type" value="Genomic_DNA"/>
</dbReference>
<organism evidence="20">
    <name type="scientific">Oppiella nova</name>
    <dbReference type="NCBI Taxonomy" id="334625"/>
    <lineage>
        <taxon>Eukaryota</taxon>
        <taxon>Metazoa</taxon>
        <taxon>Ecdysozoa</taxon>
        <taxon>Arthropoda</taxon>
        <taxon>Chelicerata</taxon>
        <taxon>Arachnida</taxon>
        <taxon>Acari</taxon>
        <taxon>Acariformes</taxon>
        <taxon>Sarcoptiformes</taxon>
        <taxon>Oribatida</taxon>
        <taxon>Brachypylina</taxon>
        <taxon>Oppioidea</taxon>
        <taxon>Oppiidae</taxon>
        <taxon>Oppiella</taxon>
    </lineage>
</organism>
<keyword evidence="12" id="KW-0325">Glycoprotein</keyword>
<keyword evidence="10" id="KW-0472">Membrane</keyword>
<evidence type="ECO:0000313" key="20">
    <source>
        <dbReference type="EMBL" id="CAD7645283.1"/>
    </source>
</evidence>
<accession>A0A7R9LPA2</accession>
<evidence type="ECO:0000256" key="17">
    <source>
        <dbReference type="SAM" id="SignalP"/>
    </source>
</evidence>
<feature type="domain" description="Guanylate cyclase" evidence="19">
    <location>
        <begin position="855"/>
        <end position="985"/>
    </location>
</feature>
<dbReference type="GO" id="GO:0005524">
    <property type="term" value="F:ATP binding"/>
    <property type="evidence" value="ECO:0007669"/>
    <property type="project" value="InterPro"/>
</dbReference>
<evidence type="ECO:0000256" key="3">
    <source>
        <dbReference type="ARBA" id="ARBA00012202"/>
    </source>
</evidence>
<dbReference type="InterPro" id="IPR011009">
    <property type="entry name" value="Kinase-like_dom_sf"/>
</dbReference>